<dbReference type="EMBL" id="FOCI01000021">
    <property type="protein sequence ID" value="SEN56863.1"/>
    <property type="molecule type" value="Genomic_DNA"/>
</dbReference>
<accession>A0A1H8HL76</accession>
<gene>
    <name evidence="1" type="ORF">SAMN04488003_12144</name>
</gene>
<reference evidence="1 2" key="1">
    <citation type="submission" date="2016-10" db="EMBL/GenBank/DDBJ databases">
        <authorList>
            <person name="de Groot N.N."/>
        </authorList>
    </citation>
    <scope>NUCLEOTIDE SEQUENCE [LARGE SCALE GENOMIC DNA]</scope>
    <source>
        <strain evidence="1 2">DSM 16213</strain>
    </source>
</reference>
<proteinExistence type="predicted"/>
<protein>
    <submittedName>
        <fullName evidence="1">Predicted phage recombinase, RecA/RadA family</fullName>
    </submittedName>
</protein>
<evidence type="ECO:0000313" key="2">
    <source>
        <dbReference type="Proteomes" id="UP000199585"/>
    </source>
</evidence>
<dbReference type="OrthoDB" id="5365964at2"/>
<dbReference type="InterPro" id="IPR011231">
    <property type="entry name" value="Phage_VT1-Sakai_H0018"/>
</dbReference>
<keyword evidence="2" id="KW-1185">Reference proteome</keyword>
<dbReference type="STRING" id="245187.SAMN04488003_12144"/>
<dbReference type="Pfam" id="PF09956">
    <property type="entry name" value="Phage_cement_2"/>
    <property type="match status" value="1"/>
</dbReference>
<name>A0A1H8HL76_9RHOB</name>
<sequence length="110" mass="11053">MRNSLFSGNNVTLPAPFALTSGQVAQVGSIIGVAQGAAASGADVVLVRQGVFTLTKTAAQAWTLGQTLYWDNAARAVTTTVASNKIIGAAFAAALAADTAGQVLCDGTIR</sequence>
<dbReference type="Proteomes" id="UP000199585">
    <property type="component" value="Unassembled WGS sequence"/>
</dbReference>
<dbReference type="AlphaFoldDB" id="A0A1H8HL76"/>
<organism evidence="1 2">
    <name type="scientific">Loktanella fryxellensis</name>
    <dbReference type="NCBI Taxonomy" id="245187"/>
    <lineage>
        <taxon>Bacteria</taxon>
        <taxon>Pseudomonadati</taxon>
        <taxon>Pseudomonadota</taxon>
        <taxon>Alphaproteobacteria</taxon>
        <taxon>Rhodobacterales</taxon>
        <taxon>Roseobacteraceae</taxon>
        <taxon>Loktanella</taxon>
    </lineage>
</organism>
<evidence type="ECO:0000313" key="1">
    <source>
        <dbReference type="EMBL" id="SEN56863.1"/>
    </source>
</evidence>
<dbReference type="RefSeq" id="WP_089904761.1">
    <property type="nucleotide sequence ID" value="NZ_FOCI01000021.1"/>
</dbReference>